<dbReference type="InterPro" id="IPR000515">
    <property type="entry name" value="MetI-like"/>
</dbReference>
<evidence type="ECO:0000313" key="9">
    <source>
        <dbReference type="EMBL" id="GIP17221.1"/>
    </source>
</evidence>
<dbReference type="InterPro" id="IPR035906">
    <property type="entry name" value="MetI-like_sf"/>
</dbReference>
<proteinExistence type="inferred from homology"/>
<comment type="subcellular location">
    <subcellularLocation>
        <location evidence="1 7">Cell membrane</location>
        <topology evidence="1 7">Multi-pass membrane protein</topology>
    </subcellularLocation>
</comment>
<keyword evidence="6 7" id="KW-0472">Membrane</keyword>
<evidence type="ECO:0000256" key="3">
    <source>
        <dbReference type="ARBA" id="ARBA00022475"/>
    </source>
</evidence>
<accession>A0A919YRU9</accession>
<dbReference type="CDD" id="cd06261">
    <property type="entry name" value="TM_PBP2"/>
    <property type="match status" value="1"/>
</dbReference>
<name>A0A919YRU9_9BACL</name>
<feature type="transmembrane region" description="Helical" evidence="7">
    <location>
        <begin position="195"/>
        <end position="218"/>
    </location>
</feature>
<sequence length="311" mass="34878">MSAEIEKVPHVSNPKNRLPKLATFGIHSMFIIYSLLCVIPLILVIMVSISDETAIVKHGYSFWPETFSLEAYKFLFKDATSIVRSYGVSITVTLIGTITSMIIIALYAYPISRKDFPHAKFFTFLVFFTMLFNGGLVPWYLVYVQMLDLKNTMMALIVPLLVAAFFVLITRTFFQTTIPQAILESANIDGAGEMTIFFKIVLPLSLPVLATVALFQTLTYWNDWFLSLVFITKEANISIQYLMYKTMLNIQYLANNSTAAAAIRAAGGEFKFPSESVRMAMVIVGIGPIIFAYPFFQKYFVKGLTVGAVKG</sequence>
<evidence type="ECO:0000256" key="6">
    <source>
        <dbReference type="ARBA" id="ARBA00023136"/>
    </source>
</evidence>
<organism evidence="9 10">
    <name type="scientific">Paenibacillus montaniterrae</name>
    <dbReference type="NCBI Taxonomy" id="429341"/>
    <lineage>
        <taxon>Bacteria</taxon>
        <taxon>Bacillati</taxon>
        <taxon>Bacillota</taxon>
        <taxon>Bacilli</taxon>
        <taxon>Bacillales</taxon>
        <taxon>Paenibacillaceae</taxon>
        <taxon>Paenibacillus</taxon>
    </lineage>
</organism>
<keyword evidence="2 7" id="KW-0813">Transport</keyword>
<gene>
    <name evidence="9" type="ORF">J40TS1_28630</name>
</gene>
<dbReference type="Pfam" id="PF00528">
    <property type="entry name" value="BPD_transp_1"/>
    <property type="match status" value="1"/>
</dbReference>
<dbReference type="GO" id="GO:0005886">
    <property type="term" value="C:plasma membrane"/>
    <property type="evidence" value="ECO:0007669"/>
    <property type="project" value="UniProtKB-SubCell"/>
</dbReference>
<feature type="transmembrane region" description="Helical" evidence="7">
    <location>
        <begin position="121"/>
        <end position="141"/>
    </location>
</feature>
<keyword evidence="3" id="KW-1003">Cell membrane</keyword>
<comment type="similarity">
    <text evidence="7">Belongs to the binding-protein-dependent transport system permease family.</text>
</comment>
<dbReference type="AlphaFoldDB" id="A0A919YRU9"/>
<dbReference type="SUPFAM" id="SSF161098">
    <property type="entry name" value="MetI-like"/>
    <property type="match status" value="1"/>
</dbReference>
<keyword evidence="4 7" id="KW-0812">Transmembrane</keyword>
<evidence type="ECO:0000259" key="8">
    <source>
        <dbReference type="PROSITE" id="PS50928"/>
    </source>
</evidence>
<evidence type="ECO:0000256" key="2">
    <source>
        <dbReference type="ARBA" id="ARBA00022448"/>
    </source>
</evidence>
<keyword evidence="10" id="KW-1185">Reference proteome</keyword>
<dbReference type="RefSeq" id="WP_213516325.1">
    <property type="nucleotide sequence ID" value="NZ_BOSE01000005.1"/>
</dbReference>
<feature type="transmembrane region" description="Helical" evidence="7">
    <location>
        <begin position="86"/>
        <end position="109"/>
    </location>
</feature>
<evidence type="ECO:0000256" key="4">
    <source>
        <dbReference type="ARBA" id="ARBA00022692"/>
    </source>
</evidence>
<dbReference type="GO" id="GO:0055085">
    <property type="term" value="P:transmembrane transport"/>
    <property type="evidence" value="ECO:0007669"/>
    <property type="project" value="InterPro"/>
</dbReference>
<dbReference type="PANTHER" id="PTHR43744">
    <property type="entry name" value="ABC TRANSPORTER PERMEASE PROTEIN MG189-RELATED-RELATED"/>
    <property type="match status" value="1"/>
</dbReference>
<dbReference type="Gene3D" id="1.10.3720.10">
    <property type="entry name" value="MetI-like"/>
    <property type="match status" value="1"/>
</dbReference>
<feature type="domain" description="ABC transmembrane type-1" evidence="8">
    <location>
        <begin position="86"/>
        <end position="291"/>
    </location>
</feature>
<feature type="transmembrane region" description="Helical" evidence="7">
    <location>
        <begin position="279"/>
        <end position="296"/>
    </location>
</feature>
<comment type="caution">
    <text evidence="9">The sequence shown here is derived from an EMBL/GenBank/DDBJ whole genome shotgun (WGS) entry which is preliminary data.</text>
</comment>
<evidence type="ECO:0000256" key="5">
    <source>
        <dbReference type="ARBA" id="ARBA00022989"/>
    </source>
</evidence>
<protein>
    <submittedName>
        <fullName evidence="9">Sugar ABC transporter permease</fullName>
    </submittedName>
</protein>
<feature type="transmembrane region" description="Helical" evidence="7">
    <location>
        <begin position="21"/>
        <end position="49"/>
    </location>
</feature>
<evidence type="ECO:0000256" key="1">
    <source>
        <dbReference type="ARBA" id="ARBA00004651"/>
    </source>
</evidence>
<dbReference type="Proteomes" id="UP000683139">
    <property type="component" value="Unassembled WGS sequence"/>
</dbReference>
<feature type="transmembrane region" description="Helical" evidence="7">
    <location>
        <begin position="153"/>
        <end position="174"/>
    </location>
</feature>
<keyword evidence="5 7" id="KW-1133">Transmembrane helix</keyword>
<dbReference type="EMBL" id="BOSE01000005">
    <property type="protein sequence ID" value="GIP17221.1"/>
    <property type="molecule type" value="Genomic_DNA"/>
</dbReference>
<dbReference type="PANTHER" id="PTHR43744:SF9">
    <property type="entry name" value="POLYGALACTURONAN_RHAMNOGALACTURONAN TRANSPORT SYSTEM PERMEASE PROTEIN YTCP"/>
    <property type="match status" value="1"/>
</dbReference>
<reference evidence="9" key="1">
    <citation type="submission" date="2021-03" db="EMBL/GenBank/DDBJ databases">
        <title>Antimicrobial resistance genes in bacteria isolated from Japanese honey, and their potential for conferring macrolide and lincosamide resistance in the American foulbrood pathogen Paenibacillus larvae.</title>
        <authorList>
            <person name="Okamoto M."/>
            <person name="Kumagai M."/>
            <person name="Kanamori H."/>
            <person name="Takamatsu D."/>
        </authorList>
    </citation>
    <scope>NUCLEOTIDE SEQUENCE</scope>
    <source>
        <strain evidence="9">J40TS1</strain>
    </source>
</reference>
<dbReference type="PROSITE" id="PS50928">
    <property type="entry name" value="ABC_TM1"/>
    <property type="match status" value="1"/>
</dbReference>
<evidence type="ECO:0000256" key="7">
    <source>
        <dbReference type="RuleBase" id="RU363032"/>
    </source>
</evidence>
<evidence type="ECO:0000313" key="10">
    <source>
        <dbReference type="Proteomes" id="UP000683139"/>
    </source>
</evidence>